<dbReference type="InterPro" id="IPR001932">
    <property type="entry name" value="PPM-type_phosphatase-like_dom"/>
</dbReference>
<organism evidence="2 3">
    <name type="scientific">Mycoplasmopsis bovis CQ-W70</name>
    <dbReference type="NCBI Taxonomy" id="1316930"/>
    <lineage>
        <taxon>Bacteria</taxon>
        <taxon>Bacillati</taxon>
        <taxon>Mycoplasmatota</taxon>
        <taxon>Mycoplasmoidales</taxon>
        <taxon>Metamycoplasmataceae</taxon>
        <taxon>Mycoplasmopsis</taxon>
    </lineage>
</organism>
<protein>
    <submittedName>
        <fullName evidence="2">Protein phosphatase</fullName>
    </submittedName>
</protein>
<dbReference type="SMART" id="SM00332">
    <property type="entry name" value="PP2Cc"/>
    <property type="match status" value="1"/>
</dbReference>
<name>A0A059Y867_MYCBV</name>
<evidence type="ECO:0000313" key="2">
    <source>
        <dbReference type="EMBL" id="AIA33807.1"/>
    </source>
</evidence>
<accession>A0A059Y867</accession>
<feature type="domain" description="PPM-type phosphatase" evidence="1">
    <location>
        <begin position="2"/>
        <end position="249"/>
    </location>
</feature>
<evidence type="ECO:0000313" key="3">
    <source>
        <dbReference type="Proteomes" id="UP000027182"/>
    </source>
</evidence>
<dbReference type="SUPFAM" id="SSF81606">
    <property type="entry name" value="PP2C-like"/>
    <property type="match status" value="1"/>
</dbReference>
<dbReference type="KEGG" id="mbq:K668_01095"/>
<dbReference type="CDD" id="cd00143">
    <property type="entry name" value="PP2Cc"/>
    <property type="match status" value="1"/>
</dbReference>
<sequence>MDFGRVSEKGTRRLENQDAVAILNNENCTVLLLCDGMGGHYGGAIASSTTVKVFKQRFDNNFPNSDENDSNIYIKWIRETISACKKEMTKIGDRDEAKLDMGTTVTGALVNSKYKFILIFNIGDSRTYILDNSDQITQATVDHNYLNQLISDGISEQEAKKSTNRFSLTSALGPTKNTRLDISTILSDDYNRVKAIISTSDGTHNFTSRNVMENMALRFKNAQEWCNQIVDFALKNNSNDNASCVIVALK</sequence>
<dbReference type="EMBL" id="CP005933">
    <property type="protein sequence ID" value="AIA33807.1"/>
    <property type="molecule type" value="Genomic_DNA"/>
</dbReference>
<evidence type="ECO:0000259" key="1">
    <source>
        <dbReference type="PROSITE" id="PS51746"/>
    </source>
</evidence>
<dbReference type="PATRIC" id="fig|1316930.3.peg.228"/>
<dbReference type="InterPro" id="IPR036457">
    <property type="entry name" value="PPM-type-like_dom_sf"/>
</dbReference>
<gene>
    <name evidence="2" type="ORF">K668_01095</name>
</gene>
<dbReference type="Pfam" id="PF13672">
    <property type="entry name" value="PP2C_2"/>
    <property type="match status" value="1"/>
</dbReference>
<dbReference type="Proteomes" id="UP000027182">
    <property type="component" value="Chromosome"/>
</dbReference>
<reference evidence="2 3" key="1">
    <citation type="submission" date="2013-04" db="EMBL/GenBank/DDBJ databases">
        <authorList>
            <person name="Lin L."/>
            <person name="Zeng Z."/>
            <person name="Xie J."/>
            <person name="Luo L."/>
            <person name="Yang Z."/>
            <person name="Liang W."/>
            <person name="Lin H."/>
            <person name="Dong C."/>
            <person name="Sun Y."/>
        </authorList>
    </citation>
    <scope>NUCLEOTIDE SEQUENCE [LARGE SCALE GENOMIC DNA]</scope>
    <source>
        <strain evidence="2 3">CQ-W70</strain>
    </source>
</reference>
<dbReference type="PROSITE" id="PS51746">
    <property type="entry name" value="PPM_2"/>
    <property type="match status" value="1"/>
</dbReference>
<dbReference type="AlphaFoldDB" id="A0A059Y867"/>
<dbReference type="GeneID" id="31507975"/>
<dbReference type="Gene3D" id="3.60.40.10">
    <property type="entry name" value="PPM-type phosphatase domain"/>
    <property type="match status" value="1"/>
</dbReference>
<dbReference type="SMART" id="SM00331">
    <property type="entry name" value="PP2C_SIG"/>
    <property type="match status" value="1"/>
</dbReference>
<dbReference type="RefSeq" id="WP_013456579.1">
    <property type="nucleotide sequence ID" value="NZ_CP005933.1"/>
</dbReference>
<proteinExistence type="predicted"/>
<dbReference type="HOGENOM" id="CLU_034545_4_1_14"/>